<evidence type="ECO:0000313" key="2">
    <source>
        <dbReference type="Proteomes" id="UP000805193"/>
    </source>
</evidence>
<gene>
    <name evidence="1" type="ORF">HPB47_018561</name>
</gene>
<organism evidence="1 2">
    <name type="scientific">Ixodes persulcatus</name>
    <name type="common">Taiga tick</name>
    <dbReference type="NCBI Taxonomy" id="34615"/>
    <lineage>
        <taxon>Eukaryota</taxon>
        <taxon>Metazoa</taxon>
        <taxon>Ecdysozoa</taxon>
        <taxon>Arthropoda</taxon>
        <taxon>Chelicerata</taxon>
        <taxon>Arachnida</taxon>
        <taxon>Acari</taxon>
        <taxon>Parasitiformes</taxon>
        <taxon>Ixodida</taxon>
        <taxon>Ixodoidea</taxon>
        <taxon>Ixodidae</taxon>
        <taxon>Ixodinae</taxon>
        <taxon>Ixodes</taxon>
    </lineage>
</organism>
<keyword evidence="2" id="KW-1185">Reference proteome</keyword>
<dbReference type="Proteomes" id="UP000805193">
    <property type="component" value="Unassembled WGS sequence"/>
</dbReference>
<proteinExistence type="predicted"/>
<comment type="caution">
    <text evidence="1">The sequence shown here is derived from an EMBL/GenBank/DDBJ whole genome shotgun (WGS) entry which is preliminary data.</text>
</comment>
<sequence>MSDSRTPYREAKMPLPPSSLDSGTERDSDVEVQYQSFEREEEEENMDYEGPRGKKRAKPKKKPHKISTTEDEDAGASPGPSTKKGKPEIGENGPAQPKEINKQTEYTRTTSNPTPQEVTLREQMGQAQTTFIHTIAAVGALMDEKARANLTESFQALTNIAVQLLEQNSYLRGRLAERPQEDHKSYLEAASTTASGVVRIRETGMGAANDARVEEEGAQTSSAIVQKPALLIYPTKPKTNSEYSQVMEALRVAISPEELGLSDLETRKVKGGALVASSSSEGIVRLEREINSKRALREKLQAKKPFRRNPQILVKGISSTIEDLDVKTAVINQNHLNGASEDLKVVRTFPNRDGTKTVVFEVAPELFRQIKTKRRLIVGWTSCSVEENLHVLFCRRCSRYGHTMTRCQECPRCIHCGKDHSGADCDGRSRRTCLACEENPQVHATDTEHSSSDADCPTYKWYVARLRQKINYG</sequence>
<dbReference type="EMBL" id="JABSTQ010007713">
    <property type="protein sequence ID" value="KAG0435327.1"/>
    <property type="molecule type" value="Genomic_DNA"/>
</dbReference>
<reference evidence="1 2" key="1">
    <citation type="journal article" date="2020" name="Cell">
        <title>Large-Scale Comparative Analyses of Tick Genomes Elucidate Their Genetic Diversity and Vector Capacities.</title>
        <authorList>
            <consortium name="Tick Genome and Microbiome Consortium (TIGMIC)"/>
            <person name="Jia N."/>
            <person name="Wang J."/>
            <person name="Shi W."/>
            <person name="Du L."/>
            <person name="Sun Y."/>
            <person name="Zhan W."/>
            <person name="Jiang J.F."/>
            <person name="Wang Q."/>
            <person name="Zhang B."/>
            <person name="Ji P."/>
            <person name="Bell-Sakyi L."/>
            <person name="Cui X.M."/>
            <person name="Yuan T.T."/>
            <person name="Jiang B.G."/>
            <person name="Yang W.F."/>
            <person name="Lam T.T."/>
            <person name="Chang Q.C."/>
            <person name="Ding S.J."/>
            <person name="Wang X.J."/>
            <person name="Zhu J.G."/>
            <person name="Ruan X.D."/>
            <person name="Zhao L."/>
            <person name="Wei J.T."/>
            <person name="Ye R.Z."/>
            <person name="Que T.C."/>
            <person name="Du C.H."/>
            <person name="Zhou Y.H."/>
            <person name="Cheng J.X."/>
            <person name="Dai P.F."/>
            <person name="Guo W.B."/>
            <person name="Han X.H."/>
            <person name="Huang E.J."/>
            <person name="Li L.F."/>
            <person name="Wei W."/>
            <person name="Gao Y.C."/>
            <person name="Liu J.Z."/>
            <person name="Shao H.Z."/>
            <person name="Wang X."/>
            <person name="Wang C.C."/>
            <person name="Yang T.C."/>
            <person name="Huo Q.B."/>
            <person name="Li W."/>
            <person name="Chen H.Y."/>
            <person name="Chen S.E."/>
            <person name="Zhou L.G."/>
            <person name="Ni X.B."/>
            <person name="Tian J.H."/>
            <person name="Sheng Y."/>
            <person name="Liu T."/>
            <person name="Pan Y.S."/>
            <person name="Xia L.Y."/>
            <person name="Li J."/>
            <person name="Zhao F."/>
            <person name="Cao W.C."/>
        </authorList>
    </citation>
    <scope>NUCLEOTIDE SEQUENCE [LARGE SCALE GENOMIC DNA]</scope>
    <source>
        <strain evidence="1">Iper-2018</strain>
    </source>
</reference>
<name>A0AC60QKK8_IXOPE</name>
<protein>
    <submittedName>
        <fullName evidence="1">Uncharacterized protein</fullName>
    </submittedName>
</protein>
<accession>A0AC60QKK8</accession>
<evidence type="ECO:0000313" key="1">
    <source>
        <dbReference type="EMBL" id="KAG0435327.1"/>
    </source>
</evidence>